<dbReference type="Gene3D" id="3.40.50.720">
    <property type="entry name" value="NAD(P)-binding Rossmann-like Domain"/>
    <property type="match status" value="1"/>
</dbReference>
<evidence type="ECO:0000313" key="2">
    <source>
        <dbReference type="EMBL" id="MEQ2470992.1"/>
    </source>
</evidence>
<feature type="domain" description="THIF-type NAD/FAD binding fold" evidence="1">
    <location>
        <begin position="11"/>
        <end position="242"/>
    </location>
</feature>
<gene>
    <name evidence="2" type="ORF">WMO29_00520</name>
</gene>
<dbReference type="InterPro" id="IPR000594">
    <property type="entry name" value="ThiF_NAD_FAD-bd"/>
</dbReference>
<dbReference type="InterPro" id="IPR045886">
    <property type="entry name" value="ThiF/MoeB/HesA"/>
</dbReference>
<proteinExistence type="predicted"/>
<evidence type="ECO:0000313" key="3">
    <source>
        <dbReference type="Proteomes" id="UP001438008"/>
    </source>
</evidence>
<keyword evidence="3" id="KW-1185">Reference proteome</keyword>
<dbReference type="Pfam" id="PF00899">
    <property type="entry name" value="ThiF"/>
    <property type="match status" value="1"/>
</dbReference>
<organism evidence="2 3">
    <name type="scientific">Laedolimicola intestinihominis</name>
    <dbReference type="NCBI Taxonomy" id="3133166"/>
    <lineage>
        <taxon>Bacteria</taxon>
        <taxon>Bacillati</taxon>
        <taxon>Bacillota</taxon>
        <taxon>Clostridia</taxon>
        <taxon>Lachnospirales</taxon>
        <taxon>Lachnospiraceae</taxon>
        <taxon>Laedolimicola</taxon>
    </lineage>
</organism>
<accession>A0ABV1FCA8</accession>
<dbReference type="Proteomes" id="UP001438008">
    <property type="component" value="Unassembled WGS sequence"/>
</dbReference>
<reference evidence="2 3" key="1">
    <citation type="submission" date="2024-03" db="EMBL/GenBank/DDBJ databases">
        <title>Human intestinal bacterial collection.</title>
        <authorList>
            <person name="Pauvert C."/>
            <person name="Hitch T.C.A."/>
            <person name="Clavel T."/>
        </authorList>
    </citation>
    <scope>NUCLEOTIDE SEQUENCE [LARGE SCALE GENOMIC DNA]</scope>
    <source>
        <strain evidence="2 3">CLA-AA-H132</strain>
    </source>
</reference>
<evidence type="ECO:0000259" key="1">
    <source>
        <dbReference type="Pfam" id="PF00899"/>
    </source>
</evidence>
<protein>
    <submittedName>
        <fullName evidence="2">tRNA threonylcarbamoyladenosine dehydratase</fullName>
    </submittedName>
</protein>
<dbReference type="PANTHER" id="PTHR43267">
    <property type="entry name" value="TRNA THREONYLCARBAMOYLADENOSINE DEHYDRATASE"/>
    <property type="match status" value="1"/>
</dbReference>
<dbReference type="RefSeq" id="WP_349163302.1">
    <property type="nucleotide sequence ID" value="NZ_JBBMFE010000001.1"/>
</dbReference>
<dbReference type="PANTHER" id="PTHR43267:SF1">
    <property type="entry name" value="TRNA THREONYLCARBAMOYLADENOSINE DEHYDRATASE"/>
    <property type="match status" value="1"/>
</dbReference>
<comment type="caution">
    <text evidence="2">The sequence shown here is derived from an EMBL/GenBank/DDBJ whole genome shotgun (WGS) entry which is preliminary data.</text>
</comment>
<dbReference type="EMBL" id="JBBMFE010000001">
    <property type="protein sequence ID" value="MEQ2470992.1"/>
    <property type="molecule type" value="Genomic_DNA"/>
</dbReference>
<sequence>MLNQFSRTELLLGKEAMELLKEARVAVFGIGGVGGYVVEALARSGVGAFDLIDDDKVCLTNLNRQIIATRKTVGRYKTDVMKERILDINPEAQVETHRCFFLPENKEQFDFGSYTYVVDAIDTVTAKISLAEECEKAGVPLISSMGAGNKLNPFLFEVADIYQTSVCPLARVMRQELKKRGIPKLKVLYSREKAVRPIENGEVSGECPERRSVPGSTAYVPSVAGLLIASEIVKDLTEDAMNRARAAQEQEENK</sequence>
<dbReference type="SUPFAM" id="SSF69572">
    <property type="entry name" value="Activating enzymes of the ubiquitin-like proteins"/>
    <property type="match status" value="1"/>
</dbReference>
<dbReference type="CDD" id="cd00755">
    <property type="entry name" value="YgdL_like"/>
    <property type="match status" value="1"/>
</dbReference>
<name>A0ABV1FCA8_9FIRM</name>
<dbReference type="InterPro" id="IPR035985">
    <property type="entry name" value="Ubiquitin-activating_enz"/>
</dbReference>